<dbReference type="Proteomes" id="UP000003053">
    <property type="component" value="Unassembled WGS sequence"/>
</dbReference>
<organism evidence="1 2">
    <name type="scientific">Polaribacter irgensii 23-P</name>
    <dbReference type="NCBI Taxonomy" id="313594"/>
    <lineage>
        <taxon>Bacteria</taxon>
        <taxon>Pseudomonadati</taxon>
        <taxon>Bacteroidota</taxon>
        <taxon>Flavobacteriia</taxon>
        <taxon>Flavobacteriales</taxon>
        <taxon>Flavobacteriaceae</taxon>
    </lineage>
</organism>
<dbReference type="HOGENOM" id="CLU_2438275_0_0_10"/>
<gene>
    <name evidence="1" type="ORF">PI23P_06450</name>
</gene>
<dbReference type="EMBL" id="AAOG01000002">
    <property type="protein sequence ID" value="EAR12242.1"/>
    <property type="molecule type" value="Genomic_DNA"/>
</dbReference>
<comment type="caution">
    <text evidence="1">The sequence shown here is derived from an EMBL/GenBank/DDBJ whole genome shotgun (WGS) entry which is preliminary data.</text>
</comment>
<sequence length="90" mass="10544">MVRNQKKSDFINKSSKYLIDYSPNKVSSSVHKNITDLIPLKFKLFEKKYDDLNKDGLQDCVLIVEGTDKNKVVDVEFRRILDRNRRGIIV</sequence>
<dbReference type="RefSeq" id="WP_004569910.1">
    <property type="nucleotide sequence ID" value="NZ_CH724148.1"/>
</dbReference>
<name>A4BYJ9_9FLAO</name>
<keyword evidence="2" id="KW-1185">Reference proteome</keyword>
<dbReference type="OrthoDB" id="86940at2"/>
<dbReference type="AlphaFoldDB" id="A4BYJ9"/>
<accession>A4BYJ9</accession>
<evidence type="ECO:0000313" key="2">
    <source>
        <dbReference type="Proteomes" id="UP000003053"/>
    </source>
</evidence>
<evidence type="ECO:0000313" key="1">
    <source>
        <dbReference type="EMBL" id="EAR12242.1"/>
    </source>
</evidence>
<proteinExistence type="predicted"/>
<protein>
    <submittedName>
        <fullName evidence="1">Uncharacterized protein</fullName>
    </submittedName>
</protein>
<reference evidence="1 2" key="1">
    <citation type="submission" date="2006-02" db="EMBL/GenBank/DDBJ databases">
        <authorList>
            <person name="Murray A."/>
            <person name="Staley J."/>
            <person name="Ferriera S."/>
            <person name="Johnson J."/>
            <person name="Kravitz S."/>
            <person name="Halpern A."/>
            <person name="Remington K."/>
            <person name="Beeson K."/>
            <person name="Tran B."/>
            <person name="Rogers Y.-H."/>
            <person name="Friedman R."/>
            <person name="Venter J.C."/>
        </authorList>
    </citation>
    <scope>NUCLEOTIDE SEQUENCE [LARGE SCALE GENOMIC DNA]</scope>
    <source>
        <strain evidence="1 2">23-P</strain>
    </source>
</reference>
<dbReference type="eggNOG" id="ENOG502ZBCJ">
    <property type="taxonomic scope" value="Bacteria"/>
</dbReference>